<dbReference type="SUPFAM" id="SSF53098">
    <property type="entry name" value="Ribonuclease H-like"/>
    <property type="match status" value="1"/>
</dbReference>
<dbReference type="PANTHER" id="PTHR46481:SF10">
    <property type="entry name" value="ZINC FINGER BED DOMAIN-CONTAINING PROTEIN 39"/>
    <property type="match status" value="1"/>
</dbReference>
<dbReference type="Pfam" id="PF05699">
    <property type="entry name" value="Dimer_Tnp_hAT"/>
    <property type="match status" value="1"/>
</dbReference>
<keyword evidence="4" id="KW-0862">Zinc</keyword>
<evidence type="ECO:0000256" key="5">
    <source>
        <dbReference type="ARBA" id="ARBA00023125"/>
    </source>
</evidence>
<evidence type="ECO:0000256" key="4">
    <source>
        <dbReference type="ARBA" id="ARBA00022833"/>
    </source>
</evidence>
<keyword evidence="3" id="KW-0863">Zinc-finger</keyword>
<reference evidence="9 10" key="1">
    <citation type="submission" date="2020-09" db="EMBL/GenBank/DDBJ databases">
        <authorList>
            <person name="Ashkenazy H."/>
        </authorList>
    </citation>
    <scope>NUCLEOTIDE SEQUENCE [LARGE SCALE GENOMIC DNA]</scope>
    <source>
        <strain evidence="10">cv. Cdm-0</strain>
    </source>
</reference>
<keyword evidence="5" id="KW-0238">DNA-binding</keyword>
<protein>
    <submittedName>
        <fullName evidence="9">(thale cress) hypothetical protein</fullName>
    </submittedName>
</protein>
<feature type="domain" description="HAT C-terminal dimerisation" evidence="7">
    <location>
        <begin position="993"/>
        <end position="1077"/>
    </location>
</feature>
<dbReference type="GO" id="GO:0046983">
    <property type="term" value="F:protein dimerization activity"/>
    <property type="evidence" value="ECO:0007669"/>
    <property type="project" value="InterPro"/>
</dbReference>
<dbReference type="PANTHER" id="PTHR46481">
    <property type="entry name" value="ZINC FINGER BED DOMAIN-CONTAINING PROTEIN 4"/>
    <property type="match status" value="1"/>
</dbReference>
<dbReference type="InterPro" id="IPR012337">
    <property type="entry name" value="RNaseH-like_sf"/>
</dbReference>
<comment type="subcellular location">
    <subcellularLocation>
        <location evidence="1">Nucleus</location>
    </subcellularLocation>
</comment>
<dbReference type="Proteomes" id="UP000516314">
    <property type="component" value="Chromosome 1"/>
</dbReference>
<dbReference type="InterPro" id="IPR004158">
    <property type="entry name" value="DUF247_pln"/>
</dbReference>
<sequence>MEEFHGPCIYRVPSQIRDVKPEAYTPRMVVIGPLHRYPKSTTIDGDETSSHPWDLKKEYSMMEAKKKVCFESFTARVGEDAIVEMRKIIQAEETNIRASYEESTEWIPIEYFVDLILHDSVFIMEFFQRAHKLNSYHVGTVEQDSVVRNDLMLLENQLPYFIFGRLFNATLMERRSNWTCKDIITSGFGIVTDETTNFKHFTDMFRRVYEESLGDIPVRMERIPWIWPHILELRNADNLSQAGVKFKSLSSIPSTSRSFGDAEYKASLMSGAFTLCVKFKKGRLVMPSFHANEQSDMVIRNVIAFEQCHVSLTPFTTNYIHFLNFLITSDRDVEVLSEEGVVTNSMGRVSLVVDMVNKLQVGVKVGSHSQYCYIAKEVKAHYKSRRNRCWGTLSKIYFSDLWTGTATVAAVLLLFMTLVGTVASVIQAYKSFNMDQQSLERIALLEAENERTEMEMNAEVETQGQNQTESVTQPCQRAKRVRKKQRALCWDEFTSVGIEEDGKERARCHHCGIKLVVEKSYGTSTMNRHLTLCPERPQPETRPKYDHKVDREMTSEIIIYHDMPFRYVEYEKVRARDKFLNPDCKPICRQTVALDVFKRFEIEKAKLIDVFAKHNGRVCLTADLWSSRSTVTGYICVTSHYIDESWRLNNKILAFCDLKPPHNGEEIAKKVYDCLKEWGLEKKILTITLDNASANTSMQTILKHRLQSGNGLLCGGKFLHVRCCAHILNLIVQAGLELASGLLENIRESVKFVKASESRKDSFATCLECVGIKSGAGLSLDVSTRWNSTYEMLARALKFRKAFAILNLYERGYCSLPTEEEWDRGEKICDLLKPFNTITTYFSGVKYPTANIYFIQVWKIELLLMKYANCDDVDIREMVKKMQKKFAKYWNEYSVILAMGAALDPRLKLQILRSAYNKVDPVTAEGKVDIVRNNLILLYEEYQTKSASSSNSSTTLTPHELLNESPLEADVNDDLFELESSLISASKSTKSTLEIYLDDEPRLEMKTFSDMEILSFWKENQHRYGDLASMASDLLSIPITTIASESAFSVGGRVLNPFRNRLLPQNVQALICTRNWLRGYADLEGDIEELFAEEDNDATKMTSSSGVGDSNI</sequence>
<evidence type="ECO:0000259" key="7">
    <source>
        <dbReference type="Pfam" id="PF05699"/>
    </source>
</evidence>
<dbReference type="GO" id="GO:0008270">
    <property type="term" value="F:zinc ion binding"/>
    <property type="evidence" value="ECO:0007669"/>
    <property type="project" value="UniProtKB-KW"/>
</dbReference>
<evidence type="ECO:0000256" key="1">
    <source>
        <dbReference type="ARBA" id="ARBA00004123"/>
    </source>
</evidence>
<dbReference type="Pfam" id="PF03140">
    <property type="entry name" value="DUF247"/>
    <property type="match status" value="1"/>
</dbReference>
<keyword evidence="2" id="KW-0479">Metal-binding</keyword>
<dbReference type="InterPro" id="IPR008906">
    <property type="entry name" value="HATC_C_dom"/>
</dbReference>
<name>A0A7G2E3K8_ARATH</name>
<feature type="domain" description="hAT-like transposase RNase-H fold" evidence="8">
    <location>
        <begin position="843"/>
        <end position="942"/>
    </location>
</feature>
<dbReference type="EMBL" id="LR881466">
    <property type="protein sequence ID" value="CAD5316410.1"/>
    <property type="molecule type" value="Genomic_DNA"/>
</dbReference>
<dbReference type="GO" id="GO:0003677">
    <property type="term" value="F:DNA binding"/>
    <property type="evidence" value="ECO:0007669"/>
    <property type="project" value="UniProtKB-KW"/>
</dbReference>
<keyword evidence="6" id="KW-0539">Nucleus</keyword>
<evidence type="ECO:0000256" key="6">
    <source>
        <dbReference type="ARBA" id="ARBA00023242"/>
    </source>
</evidence>
<dbReference type="InterPro" id="IPR025525">
    <property type="entry name" value="hAT-like_transposase_RNase-H"/>
</dbReference>
<proteinExistence type="predicted"/>
<evidence type="ECO:0000313" key="10">
    <source>
        <dbReference type="Proteomes" id="UP000516314"/>
    </source>
</evidence>
<organism evidence="9 10">
    <name type="scientific">Arabidopsis thaliana</name>
    <name type="common">Mouse-ear cress</name>
    <dbReference type="NCBI Taxonomy" id="3702"/>
    <lineage>
        <taxon>Eukaryota</taxon>
        <taxon>Viridiplantae</taxon>
        <taxon>Streptophyta</taxon>
        <taxon>Embryophyta</taxon>
        <taxon>Tracheophyta</taxon>
        <taxon>Spermatophyta</taxon>
        <taxon>Magnoliopsida</taxon>
        <taxon>eudicotyledons</taxon>
        <taxon>Gunneridae</taxon>
        <taxon>Pentapetalae</taxon>
        <taxon>rosids</taxon>
        <taxon>malvids</taxon>
        <taxon>Brassicales</taxon>
        <taxon>Brassicaceae</taxon>
        <taxon>Camelineae</taxon>
        <taxon>Arabidopsis</taxon>
    </lineage>
</organism>
<evidence type="ECO:0000256" key="2">
    <source>
        <dbReference type="ARBA" id="ARBA00022723"/>
    </source>
</evidence>
<evidence type="ECO:0000256" key="3">
    <source>
        <dbReference type="ARBA" id="ARBA00022771"/>
    </source>
</evidence>
<evidence type="ECO:0000313" key="9">
    <source>
        <dbReference type="EMBL" id="CAD5316410.1"/>
    </source>
</evidence>
<dbReference type="Pfam" id="PF14372">
    <property type="entry name" value="hAT-like_RNase-H"/>
    <property type="match status" value="1"/>
</dbReference>
<dbReference type="AlphaFoldDB" id="A0A7G2E3K8"/>
<dbReference type="GO" id="GO:0005634">
    <property type="term" value="C:nucleus"/>
    <property type="evidence" value="ECO:0007669"/>
    <property type="project" value="UniProtKB-SubCell"/>
</dbReference>
<dbReference type="SMART" id="SM00614">
    <property type="entry name" value="ZnF_BED"/>
    <property type="match status" value="1"/>
</dbReference>
<accession>A0A7G2E3K8</accession>
<evidence type="ECO:0000259" key="8">
    <source>
        <dbReference type="Pfam" id="PF14372"/>
    </source>
</evidence>
<dbReference type="InterPro" id="IPR052035">
    <property type="entry name" value="ZnF_BED_domain_contain"/>
</dbReference>
<gene>
    <name evidence="9" type="ORF">AT9943_LOCUS4734</name>
</gene>